<dbReference type="Proteomes" id="UP000714817">
    <property type="component" value="Unassembled WGS sequence"/>
</dbReference>
<evidence type="ECO:0000313" key="2">
    <source>
        <dbReference type="Proteomes" id="UP000714817"/>
    </source>
</evidence>
<comment type="caution">
    <text evidence="1">The sequence shown here is derived from an EMBL/GenBank/DDBJ whole genome shotgun (WGS) entry which is preliminary data.</text>
</comment>
<sequence length="515" mass="57079">MSLLKPFMISTEPTDANKVEQTFGLSGDQGSLTIRTEKGGPGKHGAVTIIFNVKDGSEEGKTVILKKQGDGTSYIGSRENLLAELETGREREILAEQSPNFNTRVAQLLRQLPFPDVLNRRLPKILKLNGDLALLETLPHAEALMALLVLAKTDLDAGRIQYPESPLKAEHNILTIIDIYKRCGPETARLYYNLTREIETLPQYAIERIAKLQDLGVPSIYSLVRGFIKMSDSAGLKDRDEEQTALLNRLLVAAGANISRIITPKDKARFPALAVCEKTAKDSLLDVASTTTRHDRNGPDEPCFPFFARKLEEQGEQGEQPQNTEVTHLYGASCDGKACNVDIAARWIPELNTADYVEATLSHTTVANAGYDTGIKSERRVVQVITVSTEGVRIKLAEKEGDFHTLIISKGDVEITMRHKYKPDRTGWEYKRTVSLDGGSTYMRDVNNPTPEQQQDLSFLDLDLIEGLFISNPRSQPHAIEDVALVAGEPKKENPAQRVEKIVKALLLPNTVRNT</sequence>
<dbReference type="AlphaFoldDB" id="A0A955E0F4"/>
<accession>A0A955E0F4</accession>
<dbReference type="EMBL" id="JAGQNY010000015">
    <property type="protein sequence ID" value="MCA9302407.1"/>
    <property type="molecule type" value="Genomic_DNA"/>
</dbReference>
<reference evidence="1" key="1">
    <citation type="submission" date="2020-04" db="EMBL/GenBank/DDBJ databases">
        <authorList>
            <person name="Zhang T."/>
        </authorList>
    </citation>
    <scope>NUCLEOTIDE SEQUENCE</scope>
    <source>
        <strain evidence="1">HKST-UBA80</strain>
    </source>
</reference>
<gene>
    <name evidence="1" type="ORF">KDA10_03565</name>
</gene>
<name>A0A955E0F4_UNCKA</name>
<protein>
    <submittedName>
        <fullName evidence="1">Uncharacterized protein</fullName>
    </submittedName>
</protein>
<proteinExistence type="predicted"/>
<reference evidence="1" key="2">
    <citation type="journal article" date="2021" name="Microbiome">
        <title>Successional dynamics and alternative stable states in a saline activated sludge microbial community over 9 years.</title>
        <authorList>
            <person name="Wang Y."/>
            <person name="Ye J."/>
            <person name="Ju F."/>
            <person name="Liu L."/>
            <person name="Boyd J.A."/>
            <person name="Deng Y."/>
            <person name="Parks D.H."/>
            <person name="Jiang X."/>
            <person name="Yin X."/>
            <person name="Woodcroft B.J."/>
            <person name="Tyson G.W."/>
            <person name="Hugenholtz P."/>
            <person name="Polz M.F."/>
            <person name="Zhang T."/>
        </authorList>
    </citation>
    <scope>NUCLEOTIDE SEQUENCE</scope>
    <source>
        <strain evidence="1">HKST-UBA80</strain>
    </source>
</reference>
<organism evidence="1 2">
    <name type="scientific">candidate division WWE3 bacterium</name>
    <dbReference type="NCBI Taxonomy" id="2053526"/>
    <lineage>
        <taxon>Bacteria</taxon>
        <taxon>Katanobacteria</taxon>
    </lineage>
</organism>
<evidence type="ECO:0000313" key="1">
    <source>
        <dbReference type="EMBL" id="MCA9302407.1"/>
    </source>
</evidence>